<sequence length="122" mass="13480">MSTDLGLLQDLAKTKLPKLIIPSSDQSGLEIQLENKNQDDSSSNSSSGASTGECLTPTSEENKIPPVLSCPGAPRKPRKTYASCKRKLSEFQFFEILNRDEVDAFFEAGFHDSISKRRCPRT</sequence>
<accession>A0ABR2D763</accession>
<gene>
    <name evidence="4" type="ORF">V6N12_053298</name>
</gene>
<evidence type="ECO:0000256" key="1">
    <source>
        <dbReference type="ARBA" id="ARBA00023013"/>
    </source>
</evidence>
<evidence type="ECO:0000313" key="4">
    <source>
        <dbReference type="EMBL" id="KAK8531839.1"/>
    </source>
</evidence>
<comment type="caution">
    <text evidence="4">The sequence shown here is derived from an EMBL/GenBank/DDBJ whole genome shotgun (WGS) entry which is preliminary data.</text>
</comment>
<dbReference type="EMBL" id="JBBPBM010000034">
    <property type="protein sequence ID" value="KAK8531839.1"/>
    <property type="molecule type" value="Genomic_DNA"/>
</dbReference>
<organism evidence="4 5">
    <name type="scientific">Hibiscus sabdariffa</name>
    <name type="common">roselle</name>
    <dbReference type="NCBI Taxonomy" id="183260"/>
    <lineage>
        <taxon>Eukaryota</taxon>
        <taxon>Viridiplantae</taxon>
        <taxon>Streptophyta</taxon>
        <taxon>Embryophyta</taxon>
        <taxon>Tracheophyta</taxon>
        <taxon>Spermatophyta</taxon>
        <taxon>Magnoliopsida</taxon>
        <taxon>eudicotyledons</taxon>
        <taxon>Gunneridae</taxon>
        <taxon>Pentapetalae</taxon>
        <taxon>rosids</taxon>
        <taxon>malvids</taxon>
        <taxon>Malvales</taxon>
        <taxon>Malvaceae</taxon>
        <taxon>Malvoideae</taxon>
        <taxon>Hibiscus</taxon>
    </lineage>
</organism>
<evidence type="ECO:0000256" key="2">
    <source>
        <dbReference type="ARBA" id="ARBA00023306"/>
    </source>
</evidence>
<feature type="region of interest" description="Disordered" evidence="3">
    <location>
        <begin position="30"/>
        <end position="78"/>
    </location>
</feature>
<keyword evidence="5" id="KW-1185">Reference proteome</keyword>
<keyword evidence="1" id="KW-0649">Protein kinase inhibitor</keyword>
<evidence type="ECO:0000256" key="3">
    <source>
        <dbReference type="SAM" id="MobiDB-lite"/>
    </source>
</evidence>
<dbReference type="PANTHER" id="PTHR33142">
    <property type="entry name" value="CYCLIN-DEPENDENT PROTEIN KINASE INHIBITOR SMR13"/>
    <property type="match status" value="1"/>
</dbReference>
<evidence type="ECO:0000313" key="5">
    <source>
        <dbReference type="Proteomes" id="UP001472677"/>
    </source>
</evidence>
<proteinExistence type="predicted"/>
<dbReference type="PANTHER" id="PTHR33142:SF13">
    <property type="entry name" value="CYCLIN-DEPENDENT PROTEIN KINASE INHIBITOR SMR1"/>
    <property type="match status" value="1"/>
</dbReference>
<feature type="compositionally biased region" description="Low complexity" evidence="3">
    <location>
        <begin position="41"/>
        <end position="50"/>
    </location>
</feature>
<dbReference type="Proteomes" id="UP001472677">
    <property type="component" value="Unassembled WGS sequence"/>
</dbReference>
<name>A0ABR2D763_9ROSI</name>
<dbReference type="InterPro" id="IPR040389">
    <property type="entry name" value="SMR"/>
</dbReference>
<keyword evidence="2" id="KW-0131">Cell cycle</keyword>
<protein>
    <submittedName>
        <fullName evidence="4">Uncharacterized protein</fullName>
    </submittedName>
</protein>
<reference evidence="4 5" key="1">
    <citation type="journal article" date="2024" name="G3 (Bethesda)">
        <title>Genome assembly of Hibiscus sabdariffa L. provides insights into metabolisms of medicinal natural products.</title>
        <authorList>
            <person name="Kim T."/>
        </authorList>
    </citation>
    <scope>NUCLEOTIDE SEQUENCE [LARGE SCALE GENOMIC DNA]</scope>
    <source>
        <strain evidence="4">TK-2024</strain>
        <tissue evidence="4">Old leaves</tissue>
    </source>
</reference>